<dbReference type="InterPro" id="IPR016097">
    <property type="entry name" value="DUF695"/>
</dbReference>
<dbReference type="Pfam" id="PF05117">
    <property type="entry name" value="DUF695"/>
    <property type="match status" value="1"/>
</dbReference>
<dbReference type="InterPro" id="IPR009671">
    <property type="entry name" value="RraB_dom"/>
</dbReference>
<evidence type="ECO:0000313" key="3">
    <source>
        <dbReference type="EMBL" id="BBF67852.1"/>
    </source>
</evidence>
<reference evidence="3" key="1">
    <citation type="submission" date="2018-07" db="EMBL/GenBank/DDBJ databases">
        <title>Complete genome sequence of Sphingomonas bisphenolicum strain AO1, a bisphenol A degradative bacterium isolated from Japanese farm field.</title>
        <authorList>
            <person name="Murakami M."/>
            <person name="Koh M."/>
            <person name="Koba S."/>
            <person name="Matsumura Y."/>
        </authorList>
    </citation>
    <scope>NUCLEOTIDE SEQUENCE</scope>
    <source>
        <strain evidence="3">AO1</strain>
    </source>
</reference>
<accession>A0ABM7FW60</accession>
<dbReference type="EMBL" id="AP018817">
    <property type="protein sequence ID" value="BBF67852.1"/>
    <property type="molecule type" value="Genomic_DNA"/>
</dbReference>
<protein>
    <recommendedName>
        <fullName evidence="5">DUF695 domain-containing protein</fullName>
    </recommendedName>
</protein>
<evidence type="ECO:0000259" key="1">
    <source>
        <dbReference type="Pfam" id="PF05117"/>
    </source>
</evidence>
<proteinExistence type="predicted"/>
<evidence type="ECO:0008006" key="5">
    <source>
        <dbReference type="Google" id="ProtNLM"/>
    </source>
</evidence>
<organism evidence="3 4">
    <name type="scientific">Sphingomonas bisphenolicum</name>
    <dbReference type="NCBI Taxonomy" id="296544"/>
    <lineage>
        <taxon>Bacteria</taxon>
        <taxon>Pseudomonadati</taxon>
        <taxon>Pseudomonadota</taxon>
        <taxon>Alphaproteobacteria</taxon>
        <taxon>Sphingomonadales</taxon>
        <taxon>Sphingomonadaceae</taxon>
        <taxon>Sphingomonas</taxon>
    </lineage>
</organism>
<feature type="domain" description="Regulator of ribonuclease activity B" evidence="2">
    <location>
        <begin position="147"/>
        <end position="241"/>
    </location>
</feature>
<evidence type="ECO:0000313" key="4">
    <source>
        <dbReference type="Proteomes" id="UP001059971"/>
    </source>
</evidence>
<dbReference type="InterPro" id="IPR036701">
    <property type="entry name" value="RraB-like_sf"/>
</dbReference>
<dbReference type="Proteomes" id="UP001059971">
    <property type="component" value="Chromosome 1"/>
</dbReference>
<sequence>MQMSDNWNFYALLVDDEPASIFVDLGVTKETHIADFPIMAYSRVRMNNPRPDGLSSQDEYDSLISLEKDVAEAAERAGKHLYVGRNTSSGNRDFYFYTQNHSIEDFLTKAMKKWPLYEYQTGHRPDEQWSTYWRFLYPSPEDFQRIGNRDVVDRLLEQGDRIEEPRTIDHFAVFGSQEDRNIFAEHLVAKGYAIVRKTDAASGEFQITFDMTDRPDQIDEVTIDLFRAARDIGGEYDGWGCTIVN</sequence>
<dbReference type="SUPFAM" id="SSF89946">
    <property type="entry name" value="Hypothetical protein VC0424"/>
    <property type="match status" value="1"/>
</dbReference>
<name>A0ABM7FW60_9SPHN</name>
<dbReference type="Gene3D" id="3.30.70.970">
    <property type="entry name" value="RraB-like"/>
    <property type="match status" value="1"/>
</dbReference>
<dbReference type="Pfam" id="PF06877">
    <property type="entry name" value="RraB"/>
    <property type="match status" value="1"/>
</dbReference>
<gene>
    <name evidence="3" type="ORF">SBA_ch1_00520</name>
</gene>
<feature type="domain" description="DUF695" evidence="1">
    <location>
        <begin position="5"/>
        <end position="137"/>
    </location>
</feature>
<evidence type="ECO:0000259" key="2">
    <source>
        <dbReference type="Pfam" id="PF06877"/>
    </source>
</evidence>
<keyword evidence="4" id="KW-1185">Reference proteome</keyword>